<sequence length="652" mass="71622">MPGLASRVLLKTLKYGAVAGGTAIGGSCAYIYFNTPNAIPASAYRKTIPQFDRAKSLDKLRQEKFDVIVVGGGATGSSIALDGASRGLKVALLEAEDFGSGTSSRSTKLLHGGIGYLKGAMMGMDGQLFKMIYQSVRERSHMLHAAPYLTRPMPILLPAFYPMEALQRWIGVKLFDGMAKVMSLFDTGVPNSFWVSKSNTRFMFPLLKSEGLLGSMLYYDGQLNDSRMNLAIAMTSTVDDYIEGWVPATVANHAAVTHVLKDEQGRCNAVEVKDSLTGDKFQVSGKVIVNATGVRADALRRDANPDAEPKITVNAGAHMILPRSYAPRPYGMMIPATKNNNALFYFPWEGNTLIGTVNHSADLLDLPPHPTRESLDVIIDESTEYLSLNREDITEDITAAWSGTRQLSSDPNDPRFGKDFRGHQIVVDSSSGLISIFGGNWTTCRLMAEDCVDRVLAEHQGDVVAKYPCRTYKLRLIGSQDPRFPSWHADSSLRVKKMAMELHREYGVDIDDSTHLATTYGALAPTVCDFGKKTNSLSPLLPNQSYLRTEVLVACDQEMAESVTDVIANRTRMAFTDPVGTLAILPNIVQVVGDRKGWDLARREAEDRKARMLLSRMTYGSKTASNGGAAKMKRRRTYRDVPKVDESVESTN</sequence>
<evidence type="ECO:0000313" key="10">
    <source>
        <dbReference type="EMBL" id="KAF4669515.1"/>
    </source>
</evidence>
<dbReference type="EMBL" id="JAAPAO010000169">
    <property type="protein sequence ID" value="KAF4669515.1"/>
    <property type="molecule type" value="Genomic_DNA"/>
</dbReference>
<feature type="region of interest" description="Disordered" evidence="7">
    <location>
        <begin position="624"/>
        <end position="652"/>
    </location>
</feature>
<proteinExistence type="inferred from homology"/>
<evidence type="ECO:0000256" key="2">
    <source>
        <dbReference type="ARBA" id="ARBA00007330"/>
    </source>
</evidence>
<dbReference type="OrthoDB" id="264015at2759"/>
<keyword evidence="4" id="KW-0285">Flavoprotein</keyword>
<protein>
    <recommendedName>
        <fullName evidence="3">glycerol-3-phosphate dehydrogenase</fullName>
        <ecNumber evidence="3">1.1.5.3</ecNumber>
    </recommendedName>
</protein>
<dbReference type="GO" id="GO:0005739">
    <property type="term" value="C:mitochondrion"/>
    <property type="evidence" value="ECO:0007669"/>
    <property type="project" value="TreeGrafter"/>
</dbReference>
<evidence type="ECO:0000256" key="4">
    <source>
        <dbReference type="ARBA" id="ARBA00022630"/>
    </source>
</evidence>
<dbReference type="Pfam" id="PF01266">
    <property type="entry name" value="DAO"/>
    <property type="match status" value="1"/>
</dbReference>
<keyword evidence="6" id="KW-0560">Oxidoreductase</keyword>
<dbReference type="InterPro" id="IPR006076">
    <property type="entry name" value="FAD-dep_OxRdtase"/>
</dbReference>
<dbReference type="Gene3D" id="1.10.8.870">
    <property type="entry name" value="Alpha-glycerophosphate oxidase, cap domain"/>
    <property type="match status" value="1"/>
</dbReference>
<feature type="domain" description="FAD dependent oxidoreductase" evidence="8">
    <location>
        <begin position="66"/>
        <end position="443"/>
    </location>
</feature>
<evidence type="ECO:0000256" key="7">
    <source>
        <dbReference type="SAM" id="MobiDB-lite"/>
    </source>
</evidence>
<evidence type="ECO:0000256" key="5">
    <source>
        <dbReference type="ARBA" id="ARBA00022827"/>
    </source>
</evidence>
<dbReference type="PROSITE" id="PS51257">
    <property type="entry name" value="PROKAR_LIPOPROTEIN"/>
    <property type="match status" value="1"/>
</dbReference>
<dbReference type="EC" id="1.1.5.3" evidence="3"/>
<evidence type="ECO:0000256" key="3">
    <source>
        <dbReference type="ARBA" id="ARBA00013029"/>
    </source>
</evidence>
<dbReference type="PANTHER" id="PTHR11985">
    <property type="entry name" value="GLYCEROL-3-PHOSPHATE DEHYDROGENASE"/>
    <property type="match status" value="1"/>
</dbReference>
<dbReference type="Gene3D" id="3.30.9.10">
    <property type="entry name" value="D-Amino Acid Oxidase, subunit A, domain 2"/>
    <property type="match status" value="1"/>
</dbReference>
<dbReference type="InterPro" id="IPR000447">
    <property type="entry name" value="G3P_DH_FAD-dep"/>
</dbReference>
<evidence type="ECO:0000313" key="11">
    <source>
        <dbReference type="Proteomes" id="UP000591131"/>
    </source>
</evidence>
<evidence type="ECO:0000259" key="8">
    <source>
        <dbReference type="Pfam" id="PF01266"/>
    </source>
</evidence>
<name>A0A7J6MD84_PERCH</name>
<dbReference type="SUPFAM" id="SSF51905">
    <property type="entry name" value="FAD/NAD(P)-binding domain"/>
    <property type="match status" value="1"/>
</dbReference>
<keyword evidence="5" id="KW-0274">FAD</keyword>
<organism evidence="10 11">
    <name type="scientific">Perkinsus chesapeaki</name>
    <name type="common">Clam parasite</name>
    <name type="synonym">Perkinsus andrewsi</name>
    <dbReference type="NCBI Taxonomy" id="330153"/>
    <lineage>
        <taxon>Eukaryota</taxon>
        <taxon>Sar</taxon>
        <taxon>Alveolata</taxon>
        <taxon>Perkinsozoa</taxon>
        <taxon>Perkinsea</taxon>
        <taxon>Perkinsida</taxon>
        <taxon>Perkinsidae</taxon>
        <taxon>Perkinsus</taxon>
    </lineage>
</organism>
<evidence type="ECO:0000256" key="6">
    <source>
        <dbReference type="ARBA" id="ARBA00023002"/>
    </source>
</evidence>
<accession>A0A7J6MD84</accession>
<comment type="caution">
    <text evidence="10">The sequence shown here is derived from an EMBL/GenBank/DDBJ whole genome shotgun (WGS) entry which is preliminary data.</text>
</comment>
<dbReference type="InterPro" id="IPR036188">
    <property type="entry name" value="FAD/NAD-bd_sf"/>
</dbReference>
<evidence type="ECO:0000256" key="1">
    <source>
        <dbReference type="ARBA" id="ARBA00001974"/>
    </source>
</evidence>
<dbReference type="GO" id="GO:0004368">
    <property type="term" value="F:glycerol-3-phosphate dehydrogenase (quinone) activity"/>
    <property type="evidence" value="ECO:0007669"/>
    <property type="project" value="UniProtKB-EC"/>
</dbReference>
<comment type="similarity">
    <text evidence="2">Belongs to the FAD-dependent glycerol-3-phosphate dehydrogenase family.</text>
</comment>
<gene>
    <name evidence="10" type="primary">GUT2</name>
    <name evidence="10" type="ORF">FOL47_002474</name>
</gene>
<dbReference type="AlphaFoldDB" id="A0A7J6MD84"/>
<evidence type="ECO:0000259" key="9">
    <source>
        <dbReference type="Pfam" id="PF16901"/>
    </source>
</evidence>
<dbReference type="InterPro" id="IPR031656">
    <property type="entry name" value="DAO_C"/>
</dbReference>
<dbReference type="GO" id="GO:0006072">
    <property type="term" value="P:glycerol-3-phosphate metabolic process"/>
    <property type="evidence" value="ECO:0007669"/>
    <property type="project" value="InterPro"/>
</dbReference>
<dbReference type="InterPro" id="IPR038299">
    <property type="entry name" value="DAO_C_sf"/>
</dbReference>
<dbReference type="Proteomes" id="UP000591131">
    <property type="component" value="Unassembled WGS sequence"/>
</dbReference>
<dbReference type="Pfam" id="PF16901">
    <property type="entry name" value="DAO_C"/>
    <property type="match status" value="1"/>
</dbReference>
<dbReference type="Gene3D" id="3.50.50.60">
    <property type="entry name" value="FAD/NAD(P)-binding domain"/>
    <property type="match status" value="1"/>
</dbReference>
<reference evidence="10 11" key="1">
    <citation type="submission" date="2020-04" db="EMBL/GenBank/DDBJ databases">
        <title>Perkinsus chesapeaki whole genome sequence.</title>
        <authorList>
            <person name="Bogema D.R."/>
        </authorList>
    </citation>
    <scope>NUCLEOTIDE SEQUENCE [LARGE SCALE GENOMIC DNA]</scope>
    <source>
        <strain evidence="10">ATCC PRA-425</strain>
    </source>
</reference>
<feature type="domain" description="Alpha-glycerophosphate oxidase C-terminal" evidence="9">
    <location>
        <begin position="469"/>
        <end position="603"/>
    </location>
</feature>
<comment type="cofactor">
    <cofactor evidence="1">
        <name>FAD</name>
        <dbReference type="ChEBI" id="CHEBI:57692"/>
    </cofactor>
</comment>
<keyword evidence="11" id="KW-1185">Reference proteome</keyword>
<dbReference type="PRINTS" id="PR01001">
    <property type="entry name" value="FADG3PDH"/>
</dbReference>
<dbReference type="PANTHER" id="PTHR11985:SF15">
    <property type="entry name" value="GLYCEROL-3-PHOSPHATE DEHYDROGENASE, MITOCHONDRIAL"/>
    <property type="match status" value="1"/>
</dbReference>